<dbReference type="EMBL" id="JAXUIC010000008">
    <property type="protein sequence ID" value="KAK4578438.1"/>
    <property type="molecule type" value="Genomic_DNA"/>
</dbReference>
<dbReference type="SMART" id="SM00220">
    <property type="entry name" value="S_TKc"/>
    <property type="match status" value="1"/>
</dbReference>
<dbReference type="GO" id="GO:0004672">
    <property type="term" value="F:protein kinase activity"/>
    <property type="evidence" value="ECO:0007669"/>
    <property type="project" value="InterPro"/>
</dbReference>
<accession>A0AAN7ILZ5</accession>
<dbReference type="PROSITE" id="PS50011">
    <property type="entry name" value="PROTEIN_KINASE_DOM"/>
    <property type="match status" value="1"/>
</dbReference>
<dbReference type="Gene3D" id="1.10.510.10">
    <property type="entry name" value="Transferase(Phosphotransferase) domain 1"/>
    <property type="match status" value="1"/>
</dbReference>
<reference evidence="3 4" key="1">
    <citation type="journal article" date="2023" name="G3 (Bethesda)">
        <title>A haplotype-resolved chromosome-scale genome for Quercus rubra L. provides insights into the genetics of adaptive traits for red oak species.</title>
        <authorList>
            <person name="Kapoor B."/>
            <person name="Jenkins J."/>
            <person name="Schmutz J."/>
            <person name="Zhebentyayeva T."/>
            <person name="Kuelheim C."/>
            <person name="Coggeshall M."/>
            <person name="Heim C."/>
            <person name="Lasky J.R."/>
            <person name="Leites L."/>
            <person name="Islam-Faridi N."/>
            <person name="Romero-Severson J."/>
            <person name="DeLeo V.L."/>
            <person name="Lucas S.M."/>
            <person name="Lazic D."/>
            <person name="Gailing O."/>
            <person name="Carlson J."/>
            <person name="Staton M."/>
        </authorList>
    </citation>
    <scope>NUCLEOTIDE SEQUENCE [LARGE SCALE GENOMIC DNA]</scope>
    <source>
        <strain evidence="3">Pseudo-F2</strain>
    </source>
</reference>
<dbReference type="PANTHER" id="PTHR48014">
    <property type="entry name" value="SERINE/THREONINE-PROTEIN KINASE FRAY2"/>
    <property type="match status" value="1"/>
</dbReference>
<dbReference type="InterPro" id="IPR011009">
    <property type="entry name" value="Kinase-like_dom_sf"/>
</dbReference>
<dbReference type="SUPFAM" id="SSF56112">
    <property type="entry name" value="Protein kinase-like (PK-like)"/>
    <property type="match status" value="1"/>
</dbReference>
<comment type="caution">
    <text evidence="3">The sequence shown here is derived from an EMBL/GenBank/DDBJ whole genome shotgun (WGS) entry which is preliminary data.</text>
</comment>
<dbReference type="GO" id="GO:0043539">
    <property type="term" value="F:protein serine/threonine kinase activator activity"/>
    <property type="evidence" value="ECO:0007669"/>
    <property type="project" value="InterPro"/>
</dbReference>
<evidence type="ECO:0000313" key="3">
    <source>
        <dbReference type="EMBL" id="KAK4578438.1"/>
    </source>
</evidence>
<dbReference type="AlphaFoldDB" id="A0AAN7ILZ5"/>
<organism evidence="3 4">
    <name type="scientific">Quercus rubra</name>
    <name type="common">Northern red oak</name>
    <name type="synonym">Quercus borealis</name>
    <dbReference type="NCBI Taxonomy" id="3512"/>
    <lineage>
        <taxon>Eukaryota</taxon>
        <taxon>Viridiplantae</taxon>
        <taxon>Streptophyta</taxon>
        <taxon>Embryophyta</taxon>
        <taxon>Tracheophyta</taxon>
        <taxon>Spermatophyta</taxon>
        <taxon>Magnoliopsida</taxon>
        <taxon>eudicotyledons</taxon>
        <taxon>Gunneridae</taxon>
        <taxon>Pentapetalae</taxon>
        <taxon>rosids</taxon>
        <taxon>fabids</taxon>
        <taxon>Fagales</taxon>
        <taxon>Fagaceae</taxon>
        <taxon>Quercus</taxon>
    </lineage>
</organism>
<evidence type="ECO:0000259" key="2">
    <source>
        <dbReference type="PROSITE" id="PS50011"/>
    </source>
</evidence>
<name>A0AAN7ILZ5_QUERU</name>
<sequence length="390" mass="44996">MDLELGILPHYSVNRNDYKLLDMIGFAKGATVYKAKYLPDDRTVAVKIVDPHRVEDWKWFKKEVNHASNPQYSKVNVLSVFLHEDHYWVVVNYEKWDSIKSIMSWLYPDGLPEASIAFVLQGLLKALRTLNVYDVPRVFWLELWNVVFDYRPPCGHLVHAHMMDFSNIFVGKNIDVKLALPALSYESVWCKASSNPVPPLPHWAIAPEVITEIKHVAHNCYNEDGWMVGLIALQLAFGRLPFSNREGLDAFITSLEAFVTSFKDRPDFRTPNSRRRSTFRKLCACLGSGFSTNYIPDFRGKKLSLCFWDMVLWCLTRDPSKRPIPFILSAHKFFYPPKNLADTFCREVFDQLPTSYLQLINQTVTEETTWTFEEEVARQPSTSSSSSSSF</sequence>
<dbReference type="GO" id="GO:0005524">
    <property type="term" value="F:ATP binding"/>
    <property type="evidence" value="ECO:0007669"/>
    <property type="project" value="InterPro"/>
</dbReference>
<gene>
    <name evidence="3" type="ORF">RGQ29_028515</name>
</gene>
<dbReference type="InterPro" id="IPR000719">
    <property type="entry name" value="Prot_kinase_dom"/>
</dbReference>
<proteinExistence type="inferred from homology"/>
<feature type="domain" description="Protein kinase" evidence="2">
    <location>
        <begin position="18"/>
        <end position="334"/>
    </location>
</feature>
<comment type="similarity">
    <text evidence="1">Belongs to the protein kinase superfamily. STE Ser/Thr protein kinase family. STE20 subfamily.</text>
</comment>
<keyword evidence="4" id="KW-1185">Reference proteome</keyword>
<evidence type="ECO:0000256" key="1">
    <source>
        <dbReference type="ARBA" id="ARBA00008874"/>
    </source>
</evidence>
<dbReference type="PANTHER" id="PTHR48014:SF7">
    <property type="entry name" value="SERINE_THREONINE-PROTEIN KINASE BLUS1"/>
    <property type="match status" value="1"/>
</dbReference>
<dbReference type="Gene3D" id="3.30.200.20">
    <property type="entry name" value="Phosphorylase Kinase, domain 1"/>
    <property type="match status" value="1"/>
</dbReference>
<protein>
    <recommendedName>
        <fullName evidence="2">Protein kinase domain-containing protein</fullName>
    </recommendedName>
</protein>
<dbReference type="Proteomes" id="UP001324115">
    <property type="component" value="Unassembled WGS sequence"/>
</dbReference>
<dbReference type="InterPro" id="IPR047173">
    <property type="entry name" value="STRAD_A/B-like"/>
</dbReference>
<evidence type="ECO:0000313" key="4">
    <source>
        <dbReference type="Proteomes" id="UP001324115"/>
    </source>
</evidence>